<accession>A0A0J8WLP7</accession>
<dbReference type="AlphaFoldDB" id="A0A0J8WLP7"/>
<sequence>MTDPRYAAELAADARAYADSQLSIPYEVRSLLPALAEIAESVSTAHDAERGTIRRIRRALSNHPRCDVHPDEDAISCGWKRAVAGVQAALDSDRPTVDIEVENARLHRDLAEERDKHMRTAEMLEIALQDAAAVLGIDEYDLGDTDIMEKLASAAEHAQVEQPAGTETCDA</sequence>
<proteinExistence type="predicted"/>
<dbReference type="OrthoDB" id="4955428at2"/>
<gene>
    <name evidence="1" type="ORF">ACT17_32685</name>
</gene>
<name>A0A0J8WLP7_9MYCO</name>
<evidence type="ECO:0000313" key="2">
    <source>
        <dbReference type="Proteomes" id="UP000037594"/>
    </source>
</evidence>
<reference evidence="1 2" key="1">
    <citation type="submission" date="2015-06" db="EMBL/GenBank/DDBJ databases">
        <title>Genome sequence of Mycobacterium conceptionense strain MLE.</title>
        <authorList>
            <person name="Greninger A.L."/>
            <person name="Cunningham G."/>
            <person name="Chiu C.Y."/>
            <person name="Miller S."/>
        </authorList>
    </citation>
    <scope>NUCLEOTIDE SEQUENCE [LARGE SCALE GENOMIC DNA]</scope>
    <source>
        <strain evidence="1 2">MLE</strain>
    </source>
</reference>
<dbReference type="Proteomes" id="UP000037594">
    <property type="component" value="Unassembled WGS sequence"/>
</dbReference>
<evidence type="ECO:0000313" key="1">
    <source>
        <dbReference type="EMBL" id="KMV13939.1"/>
    </source>
</evidence>
<organism evidence="1 2">
    <name type="scientific">Mycolicibacterium conceptionense</name>
    <dbReference type="NCBI Taxonomy" id="451644"/>
    <lineage>
        <taxon>Bacteria</taxon>
        <taxon>Bacillati</taxon>
        <taxon>Actinomycetota</taxon>
        <taxon>Actinomycetes</taxon>
        <taxon>Mycobacteriales</taxon>
        <taxon>Mycobacteriaceae</taxon>
        <taxon>Mycolicibacterium</taxon>
    </lineage>
</organism>
<protein>
    <submittedName>
        <fullName evidence="1">Uncharacterized protein</fullName>
    </submittedName>
</protein>
<dbReference type="RefSeq" id="WP_048896522.1">
    <property type="nucleotide sequence ID" value="NZ_LFOD01000064.1"/>
</dbReference>
<dbReference type="EMBL" id="LFOD01000064">
    <property type="protein sequence ID" value="KMV13939.1"/>
    <property type="molecule type" value="Genomic_DNA"/>
</dbReference>
<dbReference type="PATRIC" id="fig|451644.5.peg.6717"/>
<comment type="caution">
    <text evidence="1">The sequence shown here is derived from an EMBL/GenBank/DDBJ whole genome shotgun (WGS) entry which is preliminary data.</text>
</comment>